<proteinExistence type="predicted"/>
<protein>
    <submittedName>
        <fullName evidence="1">Uncharacterized protein</fullName>
    </submittedName>
</protein>
<dbReference type="EMBL" id="CP023691">
    <property type="protein sequence ID" value="QEV51393.1"/>
    <property type="molecule type" value="Genomic_DNA"/>
</dbReference>
<gene>
    <name evidence="1" type="ORF">CP981_06765</name>
</gene>
<sequence length="354" mass="39530">MDHQMKIGYSFWGFLGNGVTDTPDGGRSHRRPLIDALLGRGHEIVFLQVDRDRLEAGDDLGDAYTFGAGIPDIDVLFLEWRWPIEGRNTTACGTQGHTCDLHRQAELLQHYTVRRRTPTVIWDKDRRLREDSIWRRIRNVEVCEAALTPTPDAHRLLFPVDDALLHGADPIALASEDRKTPLGYVGNQYDRDDEFDRFFAPAAACFEHRVGGKWTSTTCWPHVTFLGRIPFNAVSRLYSTTLATVLLLPERYAAVGQMTQRIFEAVLAGCLPLAPASIRHVEQFVPEGLVVRSGDQVIQRIAALQKIAGSHQHAELISECIGRLELFRLSHQVDALETVLDVATAAAPPRQGAA</sequence>
<dbReference type="AlphaFoldDB" id="A0AAE6TN94"/>
<name>A0AAE6TN94_STRPT</name>
<dbReference type="Proteomes" id="UP000325458">
    <property type="component" value="Chromosome"/>
</dbReference>
<accession>A0AAE6TN94</accession>
<dbReference type="KEGG" id="spla:CP981_06765"/>
<organism evidence="1 2">
    <name type="scientific">Streptomyces platensis</name>
    <dbReference type="NCBI Taxonomy" id="58346"/>
    <lineage>
        <taxon>Bacteria</taxon>
        <taxon>Bacillati</taxon>
        <taxon>Actinomycetota</taxon>
        <taxon>Actinomycetes</taxon>
        <taxon>Kitasatosporales</taxon>
        <taxon>Streptomycetaceae</taxon>
        <taxon>Streptomyces</taxon>
    </lineage>
</organism>
<evidence type="ECO:0000313" key="2">
    <source>
        <dbReference type="Proteomes" id="UP000325458"/>
    </source>
</evidence>
<evidence type="ECO:0000313" key="1">
    <source>
        <dbReference type="EMBL" id="QEV51393.1"/>
    </source>
</evidence>
<reference evidence="1 2" key="1">
    <citation type="submission" date="2017-09" db="EMBL/GenBank/DDBJ databases">
        <authorList>
            <person name="Lee N."/>
            <person name="Cho B.-K."/>
        </authorList>
    </citation>
    <scope>NUCLEOTIDE SEQUENCE [LARGE SCALE GENOMIC DNA]</scope>
    <source>
        <strain evidence="1 2">ATCC 23948</strain>
    </source>
</reference>